<feature type="compositionally biased region" description="Polar residues" evidence="2">
    <location>
        <begin position="182"/>
        <end position="192"/>
    </location>
</feature>
<feature type="compositionally biased region" description="Polar residues" evidence="2">
    <location>
        <begin position="275"/>
        <end position="288"/>
    </location>
</feature>
<feature type="compositionally biased region" description="Low complexity" evidence="2">
    <location>
        <begin position="193"/>
        <end position="204"/>
    </location>
</feature>
<comment type="similarity">
    <text evidence="1">Belongs to the GID4/VID24 family.</text>
</comment>
<accession>A0A6A6W5E6</accession>
<dbReference type="GO" id="GO:0005773">
    <property type="term" value="C:vacuole"/>
    <property type="evidence" value="ECO:0007669"/>
    <property type="project" value="GOC"/>
</dbReference>
<feature type="compositionally biased region" description="Low complexity" evidence="2">
    <location>
        <begin position="121"/>
        <end position="133"/>
    </location>
</feature>
<feature type="compositionally biased region" description="Basic and acidic residues" evidence="2">
    <location>
        <begin position="219"/>
        <end position="238"/>
    </location>
</feature>
<evidence type="ECO:0000256" key="1">
    <source>
        <dbReference type="ARBA" id="ARBA00061469"/>
    </source>
</evidence>
<dbReference type="EMBL" id="ML996572">
    <property type="protein sequence ID" value="KAF2757823.1"/>
    <property type="molecule type" value="Genomic_DNA"/>
</dbReference>
<evidence type="ECO:0000313" key="4">
    <source>
        <dbReference type="Proteomes" id="UP000799437"/>
    </source>
</evidence>
<evidence type="ECO:0008006" key="5">
    <source>
        <dbReference type="Google" id="ProtNLM"/>
    </source>
</evidence>
<proteinExistence type="inferred from homology"/>
<dbReference type="PANTHER" id="PTHR14534">
    <property type="entry name" value="VACUOLAR IMPORT AND DEGRADATION PROTEIN 24"/>
    <property type="match status" value="1"/>
</dbReference>
<dbReference type="RefSeq" id="XP_033600274.1">
    <property type="nucleotide sequence ID" value="XM_033745489.1"/>
</dbReference>
<dbReference type="InterPro" id="IPR018618">
    <property type="entry name" value="GID4/10-like"/>
</dbReference>
<dbReference type="OrthoDB" id="62at2759"/>
<dbReference type="Proteomes" id="UP000799437">
    <property type="component" value="Unassembled WGS sequence"/>
</dbReference>
<name>A0A6A6W5E6_9PEZI</name>
<dbReference type="Pfam" id="PF09783">
    <property type="entry name" value="Vac_ImportDeg"/>
    <property type="match status" value="2"/>
</dbReference>
<dbReference type="GO" id="GO:0045721">
    <property type="term" value="P:negative regulation of gluconeogenesis"/>
    <property type="evidence" value="ECO:0007669"/>
    <property type="project" value="TreeGrafter"/>
</dbReference>
<feature type="region of interest" description="Disordered" evidence="2">
    <location>
        <begin position="437"/>
        <end position="469"/>
    </location>
</feature>
<gene>
    <name evidence="3" type="ORF">EJ05DRAFT_485908</name>
</gene>
<reference evidence="3" key="1">
    <citation type="journal article" date="2020" name="Stud. Mycol.">
        <title>101 Dothideomycetes genomes: a test case for predicting lifestyles and emergence of pathogens.</title>
        <authorList>
            <person name="Haridas S."/>
            <person name="Albert R."/>
            <person name="Binder M."/>
            <person name="Bloem J."/>
            <person name="Labutti K."/>
            <person name="Salamov A."/>
            <person name="Andreopoulos B."/>
            <person name="Baker S."/>
            <person name="Barry K."/>
            <person name="Bills G."/>
            <person name="Bluhm B."/>
            <person name="Cannon C."/>
            <person name="Castanera R."/>
            <person name="Culley D."/>
            <person name="Daum C."/>
            <person name="Ezra D."/>
            <person name="Gonzalez J."/>
            <person name="Henrissat B."/>
            <person name="Kuo A."/>
            <person name="Liang C."/>
            <person name="Lipzen A."/>
            <person name="Lutzoni F."/>
            <person name="Magnuson J."/>
            <person name="Mondo S."/>
            <person name="Nolan M."/>
            <person name="Ohm R."/>
            <person name="Pangilinan J."/>
            <person name="Park H.-J."/>
            <person name="Ramirez L."/>
            <person name="Alfaro M."/>
            <person name="Sun H."/>
            <person name="Tritt A."/>
            <person name="Yoshinaga Y."/>
            <person name="Zwiers L.-H."/>
            <person name="Turgeon B."/>
            <person name="Goodwin S."/>
            <person name="Spatafora J."/>
            <person name="Crous P."/>
            <person name="Grigoriev I."/>
        </authorList>
    </citation>
    <scope>NUCLEOTIDE SEQUENCE</scope>
    <source>
        <strain evidence="3">CBS 121739</strain>
    </source>
</reference>
<sequence>METAPMNRASSPVASRLEHRSSTPSYLTALRGLENPVSSSVLNIADTLTTTSAEDDVVADNVRFLRSPVDPQEEWRAENAREETTRDRQRTVLEHRAEERERRERMLMVMTRLDGLRRQDSSQSSYSDRVPSQNSLYDWSPANDEDELNALMQGLRQQQPTTNPEILRSMGRSHLESERQSQNRAYNTSRFLSSTQPSHSSESSLRATAIVQSVRRHPRFSDRSRHYMQRHTADREQAQRAAADNDMPARNSTFSPRIPAVTIPRDLSRYEQNRRSWQAEQTRTPDSQAESDRLRSSDSTTRPPVDSYRRTYLEDPIVKRKASPPTPSLQQTIRYLSGLRYCQSYEESLHCAAEAGFPTTNLAGDTVEVHNDFLLHLSCIPEPAETSWLRPGAVLGGHQHATSATSAPSTSARPPTISRLPNGNIVSDWLHVADDSTHPVSSTASSRPDWPAALHPNHTPWNTRNNDLPPHARRAVDPIARQISTASLSRQTAAANIARLHAPPLPTQSQDKDKLQDCWPVDVSIHAVDYKTHKISATMDAYNVPALPNAITGVRSPAHSITTYLEGEILNLRDIGFLTENFPSSAETDAVYWSKLPPFKDYTESELVERLTSKTWLRTTGEQFVFMRWKERCFVSRTTENNSPEWMTQDLTLPASRNWYQRRNITPNTNPAGSGYTTSYAPFPDGTEHCGLTISGFYYVSLRLSDGHVEGLYHDPQSSPYQHLTLESEKHGVGGAWGFR</sequence>
<dbReference type="GeneID" id="54486543"/>
<keyword evidence="4" id="KW-1185">Reference proteome</keyword>
<dbReference type="GO" id="GO:0043161">
    <property type="term" value="P:proteasome-mediated ubiquitin-dependent protein catabolic process"/>
    <property type="evidence" value="ECO:0007669"/>
    <property type="project" value="TreeGrafter"/>
</dbReference>
<evidence type="ECO:0000256" key="2">
    <source>
        <dbReference type="SAM" id="MobiDB-lite"/>
    </source>
</evidence>
<feature type="region of interest" description="Disordered" evidence="2">
    <location>
        <begin position="1"/>
        <end position="22"/>
    </location>
</feature>
<dbReference type="GO" id="GO:0007039">
    <property type="term" value="P:protein catabolic process in the vacuole"/>
    <property type="evidence" value="ECO:0007669"/>
    <property type="project" value="TreeGrafter"/>
</dbReference>
<organism evidence="3 4">
    <name type="scientific">Pseudovirgaria hyperparasitica</name>
    <dbReference type="NCBI Taxonomy" id="470096"/>
    <lineage>
        <taxon>Eukaryota</taxon>
        <taxon>Fungi</taxon>
        <taxon>Dikarya</taxon>
        <taxon>Ascomycota</taxon>
        <taxon>Pezizomycotina</taxon>
        <taxon>Dothideomycetes</taxon>
        <taxon>Dothideomycetes incertae sedis</taxon>
        <taxon>Acrospermales</taxon>
        <taxon>Acrospermaceae</taxon>
        <taxon>Pseudovirgaria</taxon>
    </lineage>
</organism>
<dbReference type="GO" id="GO:0006623">
    <property type="term" value="P:protein targeting to vacuole"/>
    <property type="evidence" value="ECO:0007669"/>
    <property type="project" value="TreeGrafter"/>
</dbReference>
<dbReference type="AlphaFoldDB" id="A0A6A6W5E6"/>
<dbReference type="PANTHER" id="PTHR14534:SF3">
    <property type="entry name" value="GID COMPLEX SUBUNIT 4 HOMOLOG"/>
    <property type="match status" value="1"/>
</dbReference>
<feature type="region of interest" description="Disordered" evidence="2">
    <location>
        <begin position="114"/>
        <end position="142"/>
    </location>
</feature>
<evidence type="ECO:0000313" key="3">
    <source>
        <dbReference type="EMBL" id="KAF2757823.1"/>
    </source>
</evidence>
<feature type="region of interest" description="Disordered" evidence="2">
    <location>
        <begin position="172"/>
        <end position="309"/>
    </location>
</feature>
<protein>
    <recommendedName>
        <fullName evidence="5">Vacuolar import and degradation protein-domain-containing protein</fullName>
    </recommendedName>
</protein>
<dbReference type="GO" id="GO:0034657">
    <property type="term" value="C:GID complex"/>
    <property type="evidence" value="ECO:0007669"/>
    <property type="project" value="TreeGrafter"/>
</dbReference>